<dbReference type="STRING" id="1073574.GOARA_013_00860"/>
<sequence>MLEVIWRFIPIAICLIASPLAVLAMVGLMLGPNAKRNCAAFTLGWLVSIAAVFAFFLFLLDAIGFTEPHPEALRARILHGIVGVICLTGAFLYYRKAQQVTAALQAASTPSELAQALPRPRAIKDLEAFSAPRSLRVGALVFLTNPPNLALTAATAVEVLSATLTRTEATGLAIVFMLAAAAPVLAPTMAVLGGWHEKGDNAHRIFNWTLSHNSFIRAGTMLLIGFIQLGKAVTGGLF</sequence>
<feature type="transmembrane region" description="Helical" evidence="1">
    <location>
        <begin position="43"/>
        <end position="65"/>
    </location>
</feature>
<dbReference type="AlphaFoldDB" id="G7GYG7"/>
<feature type="transmembrane region" description="Helical" evidence="1">
    <location>
        <begin position="172"/>
        <end position="195"/>
    </location>
</feature>
<evidence type="ECO:0000256" key="1">
    <source>
        <dbReference type="SAM" id="Phobius"/>
    </source>
</evidence>
<reference evidence="2 3" key="1">
    <citation type="submission" date="2011-11" db="EMBL/GenBank/DDBJ databases">
        <title>Whole genome shotgun sequence of Gordonia araii NBRC 100433.</title>
        <authorList>
            <person name="Yoshida Y."/>
            <person name="Hosoyama A."/>
            <person name="Tsuchikane K."/>
            <person name="Katsumata H."/>
            <person name="Yamazaki S."/>
            <person name="Fujita N."/>
        </authorList>
    </citation>
    <scope>NUCLEOTIDE SEQUENCE [LARGE SCALE GENOMIC DNA]</scope>
    <source>
        <strain evidence="2 3">NBRC 100433</strain>
    </source>
</reference>
<dbReference type="Pfam" id="PF11139">
    <property type="entry name" value="SfLAP"/>
    <property type="match status" value="1"/>
</dbReference>
<name>G7GYG7_9ACTN</name>
<keyword evidence="3" id="KW-1185">Reference proteome</keyword>
<proteinExistence type="predicted"/>
<keyword evidence="1" id="KW-0472">Membrane</keyword>
<dbReference type="Proteomes" id="UP000035088">
    <property type="component" value="Unassembled WGS sequence"/>
</dbReference>
<evidence type="ECO:0000313" key="3">
    <source>
        <dbReference type="Proteomes" id="UP000035088"/>
    </source>
</evidence>
<evidence type="ECO:0008006" key="4">
    <source>
        <dbReference type="Google" id="ProtNLM"/>
    </source>
</evidence>
<accession>G7GYG7</accession>
<evidence type="ECO:0000313" key="2">
    <source>
        <dbReference type="EMBL" id="GAB08642.1"/>
    </source>
</evidence>
<keyword evidence="1" id="KW-1133">Transmembrane helix</keyword>
<comment type="caution">
    <text evidence="2">The sequence shown here is derived from an EMBL/GenBank/DDBJ whole genome shotgun (WGS) entry which is preliminary data.</text>
</comment>
<dbReference type="OrthoDB" id="4458129at2"/>
<dbReference type="InterPro" id="IPR021315">
    <property type="entry name" value="Gap/Sap"/>
</dbReference>
<feature type="transmembrane region" description="Helical" evidence="1">
    <location>
        <begin position="215"/>
        <end position="234"/>
    </location>
</feature>
<organism evidence="2 3">
    <name type="scientific">Gordonia araii NBRC 100433</name>
    <dbReference type="NCBI Taxonomy" id="1073574"/>
    <lineage>
        <taxon>Bacteria</taxon>
        <taxon>Bacillati</taxon>
        <taxon>Actinomycetota</taxon>
        <taxon>Actinomycetes</taxon>
        <taxon>Mycobacteriales</taxon>
        <taxon>Gordoniaceae</taxon>
        <taxon>Gordonia</taxon>
    </lineage>
</organism>
<protein>
    <recommendedName>
        <fullName evidence="4">Sap-like sulfolipid-1-addressing protein</fullName>
    </recommendedName>
</protein>
<gene>
    <name evidence="2" type="ORF">GOARA_013_00860</name>
</gene>
<dbReference type="EMBL" id="BAEE01000013">
    <property type="protein sequence ID" value="GAB08642.1"/>
    <property type="molecule type" value="Genomic_DNA"/>
</dbReference>
<dbReference type="RefSeq" id="WP_007320719.1">
    <property type="nucleotide sequence ID" value="NZ_BAEE01000013.1"/>
</dbReference>
<keyword evidence="1" id="KW-0812">Transmembrane</keyword>
<feature type="transmembrane region" description="Helical" evidence="1">
    <location>
        <begin position="77"/>
        <end position="94"/>
    </location>
</feature>
<feature type="transmembrane region" description="Helical" evidence="1">
    <location>
        <begin position="6"/>
        <end position="31"/>
    </location>
</feature>